<dbReference type="RefSeq" id="WP_194536281.1">
    <property type="nucleotide sequence ID" value="NZ_JACEFB010000001.1"/>
</dbReference>
<name>A0A7V8VB93_9BACT</name>
<gene>
    <name evidence="1" type="ORF">H0921_01685</name>
</gene>
<dbReference type="EMBL" id="JACEFB010000001">
    <property type="protein sequence ID" value="MBA2224869.1"/>
    <property type="molecule type" value="Genomic_DNA"/>
</dbReference>
<reference evidence="1 2" key="1">
    <citation type="submission" date="2020-07" db="EMBL/GenBank/DDBJ databases">
        <title>Thermogemmata thermophila gen. nov., sp. nov., a novel moderate thermophilic planctomycete from a Kamchatka hot spring.</title>
        <authorList>
            <person name="Elcheninov A.G."/>
            <person name="Podosokorskaya O.A."/>
            <person name="Kovaleva O.L."/>
            <person name="Novikov A."/>
            <person name="Bonch-Osmolovskaya E.A."/>
            <person name="Toshchakov S.V."/>
            <person name="Kublanov I.V."/>
        </authorList>
    </citation>
    <scope>NUCLEOTIDE SEQUENCE [LARGE SCALE GENOMIC DNA]</scope>
    <source>
        <strain evidence="1 2">2918</strain>
    </source>
</reference>
<keyword evidence="2" id="KW-1185">Reference proteome</keyword>
<evidence type="ECO:0000313" key="1">
    <source>
        <dbReference type="EMBL" id="MBA2224869.1"/>
    </source>
</evidence>
<accession>A0A7V8VB93</accession>
<evidence type="ECO:0008006" key="3">
    <source>
        <dbReference type="Google" id="ProtNLM"/>
    </source>
</evidence>
<dbReference type="InterPro" id="IPR036514">
    <property type="entry name" value="SGNH_hydro_sf"/>
</dbReference>
<protein>
    <recommendedName>
        <fullName evidence="3">SGNH/GDSL hydrolase family protein</fullName>
    </recommendedName>
</protein>
<dbReference type="Proteomes" id="UP000542342">
    <property type="component" value="Unassembled WGS sequence"/>
</dbReference>
<evidence type="ECO:0000313" key="2">
    <source>
        <dbReference type="Proteomes" id="UP000542342"/>
    </source>
</evidence>
<proteinExistence type="predicted"/>
<dbReference type="SUPFAM" id="SSF52266">
    <property type="entry name" value="SGNH hydrolase"/>
    <property type="match status" value="1"/>
</dbReference>
<sequence>MLHLGLASAAAWSRWLRDPVYADKERKWQKLVSQAPPAAPRIVFLGTSRVANGFAAGEAERRLRLVTGRATVVFNWGLPASGPVTQYLHFRRLISSGHRVDVLLLEVFPALVTEAGGMPVEAHFTDAIPWDSSELPLLEQYHFPVACWQHERRGLWIAPWWSLRWRLMGRLAPSWLPYHQRYDWSRGPDPWGWSPIIDLDPSAEQRSKRLERARREYEHRLRHWRTSPPAEKAIRDLLDLARQQHVTVLLIWMPEGPSFQRHYSPQARQKMERWLEKLAEEAEVRVADCRDWMAEEDFSDGHHLLPEGALRWTRRVAEEVLPSVMRE</sequence>
<dbReference type="AlphaFoldDB" id="A0A7V8VB93"/>
<dbReference type="GO" id="GO:0016788">
    <property type="term" value="F:hydrolase activity, acting on ester bonds"/>
    <property type="evidence" value="ECO:0007669"/>
    <property type="project" value="UniProtKB-ARBA"/>
</dbReference>
<organism evidence="1 2">
    <name type="scientific">Thermogemmata fonticola</name>
    <dbReference type="NCBI Taxonomy" id="2755323"/>
    <lineage>
        <taxon>Bacteria</taxon>
        <taxon>Pseudomonadati</taxon>
        <taxon>Planctomycetota</taxon>
        <taxon>Planctomycetia</taxon>
        <taxon>Gemmatales</taxon>
        <taxon>Gemmataceae</taxon>
        <taxon>Thermogemmata</taxon>
    </lineage>
</organism>
<dbReference type="Gene3D" id="3.40.50.1110">
    <property type="entry name" value="SGNH hydrolase"/>
    <property type="match status" value="1"/>
</dbReference>
<comment type="caution">
    <text evidence="1">The sequence shown here is derived from an EMBL/GenBank/DDBJ whole genome shotgun (WGS) entry which is preliminary data.</text>
</comment>